<accession>A0ABQ6MA62</accession>
<dbReference type="EMBL" id="BRYB01005276">
    <property type="protein sequence ID" value="GMI22480.1"/>
    <property type="molecule type" value="Genomic_DNA"/>
</dbReference>
<evidence type="ECO:0000313" key="2">
    <source>
        <dbReference type="Proteomes" id="UP001165060"/>
    </source>
</evidence>
<comment type="caution">
    <text evidence="1">The sequence shown here is derived from an EMBL/GenBank/DDBJ whole genome shotgun (WGS) entry which is preliminary data.</text>
</comment>
<proteinExistence type="predicted"/>
<dbReference type="Proteomes" id="UP001165060">
    <property type="component" value="Unassembled WGS sequence"/>
</dbReference>
<organism evidence="1 2">
    <name type="scientific">Tetraparma gracilis</name>
    <dbReference type="NCBI Taxonomy" id="2962635"/>
    <lineage>
        <taxon>Eukaryota</taxon>
        <taxon>Sar</taxon>
        <taxon>Stramenopiles</taxon>
        <taxon>Ochrophyta</taxon>
        <taxon>Bolidophyceae</taxon>
        <taxon>Parmales</taxon>
        <taxon>Triparmaceae</taxon>
        <taxon>Tetraparma</taxon>
    </lineage>
</organism>
<gene>
    <name evidence="1" type="ORF">TeGR_g11181</name>
</gene>
<reference evidence="1 2" key="1">
    <citation type="journal article" date="2023" name="Commun. Biol.">
        <title>Genome analysis of Parmales, the sister group of diatoms, reveals the evolutionary specialization of diatoms from phago-mixotrophs to photoautotrophs.</title>
        <authorList>
            <person name="Ban H."/>
            <person name="Sato S."/>
            <person name="Yoshikawa S."/>
            <person name="Yamada K."/>
            <person name="Nakamura Y."/>
            <person name="Ichinomiya M."/>
            <person name="Sato N."/>
            <person name="Blanc-Mathieu R."/>
            <person name="Endo H."/>
            <person name="Kuwata A."/>
            <person name="Ogata H."/>
        </authorList>
    </citation>
    <scope>NUCLEOTIDE SEQUENCE [LARGE SCALE GENOMIC DNA]</scope>
</reference>
<feature type="non-terminal residue" evidence="1">
    <location>
        <position position="1"/>
    </location>
</feature>
<keyword evidence="2" id="KW-1185">Reference proteome</keyword>
<evidence type="ECO:0000313" key="1">
    <source>
        <dbReference type="EMBL" id="GMI22480.1"/>
    </source>
</evidence>
<name>A0ABQ6MA62_9STRA</name>
<sequence length="65" mass="7784">YNKIRGDLCIDDDFRVPPYEPWPEFLADYALGKAIGKLRMQGDMIMKHHPIKWQMLNQLDMYWLG</sequence>
<protein>
    <submittedName>
        <fullName evidence="1">Uncharacterized protein</fullName>
    </submittedName>
</protein>